<protein>
    <submittedName>
        <fullName evidence="2">Uncharacterized protein</fullName>
    </submittedName>
</protein>
<dbReference type="EMBL" id="JAHRHJ020000002">
    <property type="protein sequence ID" value="KAH9324455.1"/>
    <property type="molecule type" value="Genomic_DNA"/>
</dbReference>
<name>A0AA38LIW9_TAXCH</name>
<dbReference type="AlphaFoldDB" id="A0AA38LIW9"/>
<accession>A0AA38LIW9</accession>
<gene>
    <name evidence="2" type="ORF">KI387_004633</name>
</gene>
<feature type="non-terminal residue" evidence="2">
    <location>
        <position position="54"/>
    </location>
</feature>
<proteinExistence type="predicted"/>
<feature type="non-terminal residue" evidence="2">
    <location>
        <position position="1"/>
    </location>
</feature>
<evidence type="ECO:0000256" key="1">
    <source>
        <dbReference type="SAM" id="MobiDB-lite"/>
    </source>
</evidence>
<evidence type="ECO:0000313" key="3">
    <source>
        <dbReference type="Proteomes" id="UP000824469"/>
    </source>
</evidence>
<comment type="caution">
    <text evidence="2">The sequence shown here is derived from an EMBL/GenBank/DDBJ whole genome shotgun (WGS) entry which is preliminary data.</text>
</comment>
<sequence>IQPDCSYCYSCQQSDDGNYLGRNTLRRGIGPPTATAPAKLEESHDNNNYSSRPY</sequence>
<organism evidence="2 3">
    <name type="scientific">Taxus chinensis</name>
    <name type="common">Chinese yew</name>
    <name type="synonym">Taxus wallichiana var. chinensis</name>
    <dbReference type="NCBI Taxonomy" id="29808"/>
    <lineage>
        <taxon>Eukaryota</taxon>
        <taxon>Viridiplantae</taxon>
        <taxon>Streptophyta</taxon>
        <taxon>Embryophyta</taxon>
        <taxon>Tracheophyta</taxon>
        <taxon>Spermatophyta</taxon>
        <taxon>Pinopsida</taxon>
        <taxon>Pinidae</taxon>
        <taxon>Conifers II</taxon>
        <taxon>Cupressales</taxon>
        <taxon>Taxaceae</taxon>
        <taxon>Taxus</taxon>
    </lineage>
</organism>
<keyword evidence="3" id="KW-1185">Reference proteome</keyword>
<dbReference type="Proteomes" id="UP000824469">
    <property type="component" value="Unassembled WGS sequence"/>
</dbReference>
<reference evidence="2 3" key="1">
    <citation type="journal article" date="2021" name="Nat. Plants">
        <title>The Taxus genome provides insights into paclitaxel biosynthesis.</title>
        <authorList>
            <person name="Xiong X."/>
            <person name="Gou J."/>
            <person name="Liao Q."/>
            <person name="Li Y."/>
            <person name="Zhou Q."/>
            <person name="Bi G."/>
            <person name="Li C."/>
            <person name="Du R."/>
            <person name="Wang X."/>
            <person name="Sun T."/>
            <person name="Guo L."/>
            <person name="Liang H."/>
            <person name="Lu P."/>
            <person name="Wu Y."/>
            <person name="Zhang Z."/>
            <person name="Ro D.K."/>
            <person name="Shang Y."/>
            <person name="Huang S."/>
            <person name="Yan J."/>
        </authorList>
    </citation>
    <scope>NUCLEOTIDE SEQUENCE [LARGE SCALE GENOMIC DNA]</scope>
    <source>
        <strain evidence="2">Ta-2019</strain>
    </source>
</reference>
<evidence type="ECO:0000313" key="2">
    <source>
        <dbReference type="EMBL" id="KAH9324455.1"/>
    </source>
</evidence>
<feature type="region of interest" description="Disordered" evidence="1">
    <location>
        <begin position="22"/>
        <end position="54"/>
    </location>
</feature>